<dbReference type="AlphaFoldDB" id="A0A2P2PXY7"/>
<organism evidence="1">
    <name type="scientific">Rhizophora mucronata</name>
    <name type="common">Asiatic mangrove</name>
    <dbReference type="NCBI Taxonomy" id="61149"/>
    <lineage>
        <taxon>Eukaryota</taxon>
        <taxon>Viridiplantae</taxon>
        <taxon>Streptophyta</taxon>
        <taxon>Embryophyta</taxon>
        <taxon>Tracheophyta</taxon>
        <taxon>Spermatophyta</taxon>
        <taxon>Magnoliopsida</taxon>
        <taxon>eudicotyledons</taxon>
        <taxon>Gunneridae</taxon>
        <taxon>Pentapetalae</taxon>
        <taxon>rosids</taxon>
        <taxon>fabids</taxon>
        <taxon>Malpighiales</taxon>
        <taxon>Rhizophoraceae</taxon>
        <taxon>Rhizophora</taxon>
    </lineage>
</organism>
<reference evidence="1" key="1">
    <citation type="submission" date="2018-02" db="EMBL/GenBank/DDBJ databases">
        <title>Rhizophora mucronata_Transcriptome.</title>
        <authorList>
            <person name="Meera S.P."/>
            <person name="Sreeshan A."/>
            <person name="Augustine A."/>
        </authorList>
    </citation>
    <scope>NUCLEOTIDE SEQUENCE</scope>
    <source>
        <tissue evidence="1">Leaf</tissue>
    </source>
</reference>
<proteinExistence type="predicted"/>
<sequence>MIQIHLIWLIIPKSNTDFFKPTTSMVLRRTRLCIFLFHLIK</sequence>
<dbReference type="EMBL" id="GGEC01079071">
    <property type="protein sequence ID" value="MBX59555.1"/>
    <property type="molecule type" value="Transcribed_RNA"/>
</dbReference>
<protein>
    <submittedName>
        <fullName evidence="1">Uncharacterized protein</fullName>
    </submittedName>
</protein>
<accession>A0A2P2PXY7</accession>
<evidence type="ECO:0000313" key="1">
    <source>
        <dbReference type="EMBL" id="MBX59555.1"/>
    </source>
</evidence>
<name>A0A2P2PXY7_RHIMU</name>